<reference evidence="2" key="1">
    <citation type="submission" date="2006-06" db="EMBL/GenBank/DDBJ databases">
        <title>Complete sequence of chromosome of Chelativorans sp. BNC1.</title>
        <authorList>
            <consortium name="US DOE Joint Genome Institute"/>
            <person name="Copeland A."/>
            <person name="Lucas S."/>
            <person name="Lapidus A."/>
            <person name="Barry K."/>
            <person name="Detter J.C."/>
            <person name="Glavina del Rio T."/>
            <person name="Hammon N."/>
            <person name="Israni S."/>
            <person name="Dalin E."/>
            <person name="Tice H."/>
            <person name="Pitluck S."/>
            <person name="Chertkov O."/>
            <person name="Brettin T."/>
            <person name="Bruce D."/>
            <person name="Han C."/>
            <person name="Tapia R."/>
            <person name="Gilna P."/>
            <person name="Schmutz J."/>
            <person name="Larimer F."/>
            <person name="Land M."/>
            <person name="Hauser L."/>
            <person name="Kyrpides N."/>
            <person name="Mikhailova N."/>
            <person name="Richardson P."/>
        </authorList>
    </citation>
    <scope>NUCLEOTIDE SEQUENCE</scope>
    <source>
        <strain evidence="2">BNC1</strain>
    </source>
</reference>
<name>Q11D79_CHESB</name>
<evidence type="ECO:0000256" key="1">
    <source>
        <dbReference type="SAM" id="Phobius"/>
    </source>
</evidence>
<protein>
    <submittedName>
        <fullName evidence="2">Uncharacterized protein</fullName>
    </submittedName>
</protein>
<dbReference type="eggNOG" id="ENOG50332TM">
    <property type="taxonomic scope" value="Bacteria"/>
</dbReference>
<keyword evidence="1" id="KW-1133">Transmembrane helix</keyword>
<dbReference type="AlphaFoldDB" id="Q11D79"/>
<proteinExistence type="predicted"/>
<organism evidence="2">
    <name type="scientific">Chelativorans sp. (strain BNC1)</name>
    <dbReference type="NCBI Taxonomy" id="266779"/>
    <lineage>
        <taxon>Bacteria</taxon>
        <taxon>Pseudomonadati</taxon>
        <taxon>Pseudomonadota</taxon>
        <taxon>Alphaproteobacteria</taxon>
        <taxon>Hyphomicrobiales</taxon>
        <taxon>Phyllobacteriaceae</taxon>
        <taxon>Chelativorans</taxon>
    </lineage>
</organism>
<dbReference type="HOGENOM" id="CLU_2380978_0_0_5"/>
<feature type="transmembrane region" description="Helical" evidence="1">
    <location>
        <begin position="21"/>
        <end position="43"/>
    </location>
</feature>
<keyword evidence="1" id="KW-0812">Transmembrane</keyword>
<evidence type="ECO:0000313" key="2">
    <source>
        <dbReference type="EMBL" id="ABG64646.1"/>
    </source>
</evidence>
<dbReference type="KEGG" id="mes:Meso_3275"/>
<dbReference type="OrthoDB" id="2991526at2"/>
<accession>Q11D79</accession>
<dbReference type="EMBL" id="CP000390">
    <property type="protein sequence ID" value="ABG64646.1"/>
    <property type="molecule type" value="Genomic_DNA"/>
</dbReference>
<gene>
    <name evidence="2" type="ordered locus">Meso_3275</name>
</gene>
<feature type="transmembrane region" description="Helical" evidence="1">
    <location>
        <begin position="63"/>
        <end position="87"/>
    </location>
</feature>
<keyword evidence="1" id="KW-0472">Membrane</keyword>
<sequence>MLCKTQRLSNHDPFAWFWRRHFLLVEALLAAASVAVEFAVWLLQYGGSVVVECPLRENRATLYGTTASIFGSLLGFAITATSIVLGFPRPIGPQ</sequence>